<accession>A0A2T0X4F8</accession>
<feature type="transmembrane region" description="Helical" evidence="12">
    <location>
        <begin position="294"/>
        <end position="314"/>
    </location>
</feature>
<dbReference type="GO" id="GO:0015095">
    <property type="term" value="F:magnesium ion transmembrane transporter activity"/>
    <property type="evidence" value="ECO:0007669"/>
    <property type="project" value="UniProtKB-UniRule"/>
</dbReference>
<dbReference type="AlphaFoldDB" id="A0A2T0X4F8"/>
<keyword evidence="7 12" id="KW-1133">Transmembrane helix</keyword>
<dbReference type="InterPro" id="IPR004488">
    <property type="entry name" value="Mg/Co-transport_prot_CorA"/>
</dbReference>
<dbReference type="CDD" id="cd12828">
    <property type="entry name" value="TmCorA-like_1"/>
    <property type="match status" value="1"/>
</dbReference>
<dbReference type="PANTHER" id="PTHR46494:SF1">
    <property type="entry name" value="CORA FAMILY METAL ION TRANSPORTER (EUROFUNG)"/>
    <property type="match status" value="1"/>
</dbReference>
<keyword evidence="9 12" id="KW-0472">Membrane</keyword>
<evidence type="ECO:0000256" key="12">
    <source>
        <dbReference type="RuleBase" id="RU362010"/>
    </source>
</evidence>
<dbReference type="InterPro" id="IPR045861">
    <property type="entry name" value="CorA_cytoplasmic_dom"/>
</dbReference>
<dbReference type="Gene3D" id="3.30.460.20">
    <property type="entry name" value="CorA soluble domain-like"/>
    <property type="match status" value="1"/>
</dbReference>
<dbReference type="EMBL" id="QPIZ01000023">
    <property type="protein sequence ID" value="RCW30198.1"/>
    <property type="molecule type" value="Genomic_DNA"/>
</dbReference>
<keyword evidence="4 12" id="KW-1003">Cell membrane</keyword>
<dbReference type="Proteomes" id="UP000252733">
    <property type="component" value="Unassembled WGS sequence"/>
</dbReference>
<proteinExistence type="inferred from homology"/>
<dbReference type="FunFam" id="1.20.58.340:FF:000004">
    <property type="entry name" value="Magnesium transport protein CorA"/>
    <property type="match status" value="1"/>
</dbReference>
<dbReference type="InterPro" id="IPR045863">
    <property type="entry name" value="CorA_TM1_TM2"/>
</dbReference>
<dbReference type="SUPFAM" id="SSF144083">
    <property type="entry name" value="Magnesium transport protein CorA, transmembrane region"/>
    <property type="match status" value="1"/>
</dbReference>
<dbReference type="GO" id="GO:0050897">
    <property type="term" value="F:cobalt ion binding"/>
    <property type="evidence" value="ECO:0007669"/>
    <property type="project" value="TreeGrafter"/>
</dbReference>
<dbReference type="STRING" id="1168289.GCA_000259075_01886"/>
<evidence type="ECO:0000256" key="5">
    <source>
        <dbReference type="ARBA" id="ARBA00022692"/>
    </source>
</evidence>
<dbReference type="GO" id="GO:0015087">
    <property type="term" value="F:cobalt ion transmembrane transporter activity"/>
    <property type="evidence" value="ECO:0007669"/>
    <property type="project" value="UniProtKB-UniRule"/>
</dbReference>
<evidence type="ECO:0000256" key="4">
    <source>
        <dbReference type="ARBA" id="ARBA00022475"/>
    </source>
</evidence>
<protein>
    <recommendedName>
        <fullName evidence="12">Magnesium transport protein CorA</fullName>
    </recommendedName>
</protein>
<comment type="catalytic activity">
    <reaction evidence="10">
        <text>Mg(2+)(in) = Mg(2+)(out)</text>
        <dbReference type="Rhea" id="RHEA:29827"/>
        <dbReference type="ChEBI" id="CHEBI:18420"/>
    </reaction>
</comment>
<evidence type="ECO:0000256" key="10">
    <source>
        <dbReference type="ARBA" id="ARBA00034269"/>
    </source>
</evidence>
<evidence type="ECO:0000256" key="1">
    <source>
        <dbReference type="ARBA" id="ARBA00004651"/>
    </source>
</evidence>
<sequence length="352" mass="40888">MSRFRLQRKTIEPGIQFVGQQFLDSPAIQLFRFSEQSFAEFSSEADFDVIKTNITDTENEVHWINIHGIHDMPLVHRIAEWFGIDRLIIQDIVDTNQRPKVEVHPEHLFVSVKSLLPANQHSIDTEQISFILKGNVILSFQEKKGDHFEHIRTRIREGKGRVRKSKADYLLYLLLDAITGNCYTTLTNMEMQLDMLPEKIMEEPKPEYIATLEAIKRNLFALRKAVVPIKEAILFTEKGQTIQIKSQTLPYFSDLKDQLMQLIDEADINLTRAEGSTNLFFSYQGHRMNEVMKVLTIVATIFIPITFIAGIYGMNFEQFPELSWKYGYPAFWGVVLVAASGMLFYFRRKKWL</sequence>
<evidence type="ECO:0000256" key="6">
    <source>
        <dbReference type="ARBA" id="ARBA00022842"/>
    </source>
</evidence>
<keyword evidence="14" id="KW-1185">Reference proteome</keyword>
<gene>
    <name evidence="12" type="primary">corA</name>
    <name evidence="13" type="ORF">DFO77_12323</name>
</gene>
<evidence type="ECO:0000256" key="3">
    <source>
        <dbReference type="ARBA" id="ARBA00022448"/>
    </source>
</evidence>
<keyword evidence="8 12" id="KW-0406">Ion transport</keyword>
<evidence type="ECO:0000313" key="14">
    <source>
        <dbReference type="Proteomes" id="UP000252733"/>
    </source>
</evidence>
<dbReference type="PANTHER" id="PTHR46494">
    <property type="entry name" value="CORA FAMILY METAL ION TRANSPORTER (EUROFUNG)"/>
    <property type="match status" value="1"/>
</dbReference>
<comment type="function">
    <text evidence="11">Mediates influx of magnesium ions. Alternates between open and closed states. Activated by low cytoplasmic Mg(2+) levels. Inactive when cytoplasmic Mg(2+) levels are high.</text>
</comment>
<dbReference type="GO" id="GO:0000287">
    <property type="term" value="F:magnesium ion binding"/>
    <property type="evidence" value="ECO:0007669"/>
    <property type="project" value="TreeGrafter"/>
</dbReference>
<keyword evidence="3 12" id="KW-0813">Transport</keyword>
<name>A0A2T0X4F8_9BACT</name>
<reference evidence="13 14" key="1">
    <citation type="submission" date="2018-07" db="EMBL/GenBank/DDBJ databases">
        <title>Freshwater and sediment microbial communities from various areas in North America, analyzing microbe dynamics in response to fracking.</title>
        <authorList>
            <person name="Lamendella R."/>
        </authorList>
    </citation>
    <scope>NUCLEOTIDE SEQUENCE [LARGE SCALE GENOMIC DNA]</scope>
    <source>
        <strain evidence="13 14">160A</strain>
    </source>
</reference>
<evidence type="ECO:0000256" key="11">
    <source>
        <dbReference type="ARBA" id="ARBA00045497"/>
    </source>
</evidence>
<keyword evidence="6 12" id="KW-0460">Magnesium</keyword>
<dbReference type="OrthoDB" id="9803416at2"/>
<dbReference type="Pfam" id="PF01544">
    <property type="entry name" value="CorA"/>
    <property type="match status" value="1"/>
</dbReference>
<comment type="subcellular location">
    <subcellularLocation>
        <location evidence="1">Cell membrane</location>
        <topology evidence="1">Multi-pass membrane protein</topology>
    </subcellularLocation>
    <subcellularLocation>
        <location evidence="12">Membrane</location>
        <topology evidence="12">Multi-pass membrane protein</topology>
    </subcellularLocation>
</comment>
<feature type="transmembrane region" description="Helical" evidence="12">
    <location>
        <begin position="326"/>
        <end position="346"/>
    </location>
</feature>
<evidence type="ECO:0000256" key="2">
    <source>
        <dbReference type="ARBA" id="ARBA00009765"/>
    </source>
</evidence>
<organism evidence="13 14">
    <name type="scientific">Marinilabilia salmonicolor</name>
    <dbReference type="NCBI Taxonomy" id="989"/>
    <lineage>
        <taxon>Bacteria</taxon>
        <taxon>Pseudomonadati</taxon>
        <taxon>Bacteroidota</taxon>
        <taxon>Bacteroidia</taxon>
        <taxon>Marinilabiliales</taxon>
        <taxon>Marinilabiliaceae</taxon>
        <taxon>Marinilabilia</taxon>
    </lineage>
</organism>
<comment type="similarity">
    <text evidence="2 12">Belongs to the CorA metal ion transporter (MIT) (TC 1.A.35) family.</text>
</comment>
<dbReference type="NCBIfam" id="TIGR00383">
    <property type="entry name" value="corA"/>
    <property type="match status" value="1"/>
</dbReference>
<keyword evidence="5 12" id="KW-0812">Transmembrane</keyword>
<dbReference type="SUPFAM" id="SSF143865">
    <property type="entry name" value="CorA soluble domain-like"/>
    <property type="match status" value="1"/>
</dbReference>
<evidence type="ECO:0000256" key="8">
    <source>
        <dbReference type="ARBA" id="ARBA00023065"/>
    </source>
</evidence>
<evidence type="ECO:0000256" key="7">
    <source>
        <dbReference type="ARBA" id="ARBA00022989"/>
    </source>
</evidence>
<dbReference type="Gene3D" id="1.20.58.340">
    <property type="entry name" value="Magnesium transport protein CorA, transmembrane region"/>
    <property type="match status" value="2"/>
</dbReference>
<evidence type="ECO:0000313" key="13">
    <source>
        <dbReference type="EMBL" id="RCW30198.1"/>
    </source>
</evidence>
<dbReference type="InterPro" id="IPR002523">
    <property type="entry name" value="MgTranspt_CorA/ZnTranspt_ZntB"/>
</dbReference>
<comment type="caution">
    <text evidence="13">The sequence shown here is derived from an EMBL/GenBank/DDBJ whole genome shotgun (WGS) entry which is preliminary data.</text>
</comment>
<dbReference type="GO" id="GO:0005886">
    <property type="term" value="C:plasma membrane"/>
    <property type="evidence" value="ECO:0007669"/>
    <property type="project" value="UniProtKB-SubCell"/>
</dbReference>
<dbReference type="RefSeq" id="WP_106154472.1">
    <property type="nucleotide sequence ID" value="NZ_PVTS01000021.1"/>
</dbReference>
<evidence type="ECO:0000256" key="9">
    <source>
        <dbReference type="ARBA" id="ARBA00023136"/>
    </source>
</evidence>